<proteinExistence type="predicted"/>
<feature type="domain" description="Transposase DDE" evidence="1">
    <location>
        <begin position="7"/>
        <end position="114"/>
    </location>
</feature>
<dbReference type="Pfam" id="PF13751">
    <property type="entry name" value="DDE_Tnp_1_6"/>
    <property type="match status" value="1"/>
</dbReference>
<dbReference type="AlphaFoldDB" id="A0A7X3MH61"/>
<evidence type="ECO:0000313" key="3">
    <source>
        <dbReference type="Proteomes" id="UP000460412"/>
    </source>
</evidence>
<dbReference type="Proteomes" id="UP000460412">
    <property type="component" value="Unassembled WGS sequence"/>
</dbReference>
<gene>
    <name evidence="2" type="ORF">GN277_13045</name>
</gene>
<protein>
    <recommendedName>
        <fullName evidence="1">Transposase DDE domain-containing protein</fullName>
    </recommendedName>
</protein>
<organism evidence="2 3">
    <name type="scientific">Sporofaciens musculi</name>
    <dbReference type="NCBI Taxonomy" id="2681861"/>
    <lineage>
        <taxon>Bacteria</taxon>
        <taxon>Bacillati</taxon>
        <taxon>Bacillota</taxon>
        <taxon>Clostridia</taxon>
        <taxon>Lachnospirales</taxon>
        <taxon>Lachnospiraceae</taxon>
        <taxon>Sporofaciens</taxon>
    </lineage>
</organism>
<sequence length="123" mass="14645">MERRSAKNGNTYLRYIFSKVKCRKCPQRENCYVGKSNAKVRSYSMTQVSEKNLERLKFEESDYFQERIKIRHRIEEKNGELKEAHGLRKADSRGLFAMHLQMYFTAFTANIKRIVRLKELAMA</sequence>
<reference evidence="2 3" key="1">
    <citation type="submission" date="2019-12" db="EMBL/GenBank/DDBJ databases">
        <title>Sporaefaciens musculi gen. nov., sp. nov., a novel bacterium isolated from the caecum of an obese mouse.</title>
        <authorList>
            <person name="Rasmussen T.S."/>
            <person name="Streidl T."/>
            <person name="Hitch T.C.A."/>
            <person name="Wortmann E."/>
            <person name="Deptula P."/>
            <person name="Hansen M."/>
            <person name="Nielsen D.S."/>
            <person name="Clavel T."/>
            <person name="Vogensen F.K."/>
        </authorList>
    </citation>
    <scope>NUCLEOTIDE SEQUENCE [LARGE SCALE GENOMIC DNA]</scope>
    <source>
        <strain evidence="2 3">WCA-9-b2</strain>
    </source>
</reference>
<keyword evidence="3" id="KW-1185">Reference proteome</keyword>
<evidence type="ECO:0000313" key="2">
    <source>
        <dbReference type="EMBL" id="MXP76289.1"/>
    </source>
</evidence>
<dbReference type="EMBL" id="WUQX01000001">
    <property type="protein sequence ID" value="MXP76289.1"/>
    <property type="molecule type" value="Genomic_DNA"/>
</dbReference>
<dbReference type="InterPro" id="IPR025668">
    <property type="entry name" value="Tnp_DDE_dom"/>
</dbReference>
<evidence type="ECO:0000259" key="1">
    <source>
        <dbReference type="Pfam" id="PF13751"/>
    </source>
</evidence>
<accession>A0A7X3MH61</accession>
<comment type="caution">
    <text evidence="2">The sequence shown here is derived from an EMBL/GenBank/DDBJ whole genome shotgun (WGS) entry which is preliminary data.</text>
</comment>
<name>A0A7X3MH61_9FIRM</name>